<keyword evidence="3" id="KW-1185">Reference proteome</keyword>
<dbReference type="Proteomes" id="UP000655830">
    <property type="component" value="Unassembled WGS sequence"/>
</dbReference>
<dbReference type="EMBL" id="JACRSY010000051">
    <property type="protein sequence ID" value="MBC8581422.1"/>
    <property type="molecule type" value="Genomic_DNA"/>
</dbReference>
<dbReference type="RefSeq" id="WP_249334345.1">
    <property type="nucleotide sequence ID" value="NZ_JACRSY010000051.1"/>
</dbReference>
<comment type="caution">
    <text evidence="2">The sequence shown here is derived from an EMBL/GenBank/DDBJ whole genome shotgun (WGS) entry which is preliminary data.</text>
</comment>
<organism evidence="2 3">
    <name type="scientific">Zhenhengia yiwuensis</name>
    <dbReference type="NCBI Taxonomy" id="2763666"/>
    <lineage>
        <taxon>Bacteria</taxon>
        <taxon>Bacillati</taxon>
        <taxon>Bacillota</taxon>
        <taxon>Clostridia</taxon>
        <taxon>Lachnospirales</taxon>
        <taxon>Lachnospiraceae</taxon>
        <taxon>Zhenhengia</taxon>
    </lineage>
</organism>
<evidence type="ECO:0000313" key="2">
    <source>
        <dbReference type="EMBL" id="MBC8581422.1"/>
    </source>
</evidence>
<dbReference type="AlphaFoldDB" id="A0A926IF69"/>
<sequence>MISEITWSGSEEEIARKLELNFLYSLYDHYAPKVYPNIGEQLFLYDDNNVELFRGRVFYNERLGEQGTIQVTAYDDAIRLAKSKGTYNFKDKTAEAIARIVCNDLGVEIGELAPTGIPQKMLCNGDGMYEIISKAYEMASKQNKKKYSIEMRQGKLCVGEVGKEALPHTITSNTNIMESSYSENAEEVINRVKIYDEQDQYLGVVEDKELIDLVGIFQDVYTKEQDKQAGTVASNMLQGIEQSIELTTLGNTSYVSGKLVNIEDSSTKQLGLFFIVGDSHSWSGGQYKTNMSIKVEQM</sequence>
<accession>A0A926IF69</accession>
<dbReference type="SUPFAM" id="SSF69279">
    <property type="entry name" value="Phage tail proteins"/>
    <property type="match status" value="1"/>
</dbReference>
<proteinExistence type="predicted"/>
<dbReference type="InterPro" id="IPR056937">
    <property type="entry name" value="YqbQ/XkdQ"/>
</dbReference>
<feature type="domain" description="YqbQ/XkdQ" evidence="1">
    <location>
        <begin position="5"/>
        <end position="293"/>
    </location>
</feature>
<gene>
    <name evidence="2" type="ORF">H8718_18185</name>
</gene>
<dbReference type="Pfam" id="PF24032">
    <property type="entry name" value="YQBQ"/>
    <property type="match status" value="1"/>
</dbReference>
<evidence type="ECO:0000259" key="1">
    <source>
        <dbReference type="Pfam" id="PF24032"/>
    </source>
</evidence>
<reference evidence="2" key="1">
    <citation type="submission" date="2020-08" db="EMBL/GenBank/DDBJ databases">
        <title>Genome public.</title>
        <authorList>
            <person name="Liu C."/>
            <person name="Sun Q."/>
        </authorList>
    </citation>
    <scope>NUCLEOTIDE SEQUENCE</scope>
    <source>
        <strain evidence="2">NSJ-12</strain>
    </source>
</reference>
<protein>
    <recommendedName>
        <fullName evidence="1">YqbQ/XkdQ domain-containing protein</fullName>
    </recommendedName>
</protein>
<name>A0A926IF69_9FIRM</name>
<evidence type="ECO:0000313" key="3">
    <source>
        <dbReference type="Proteomes" id="UP000655830"/>
    </source>
</evidence>